<evidence type="ECO:0000313" key="9">
    <source>
        <dbReference type="EMBL" id="MFI7587526.1"/>
    </source>
</evidence>
<keyword evidence="3" id="KW-0813">Transport</keyword>
<evidence type="ECO:0000256" key="6">
    <source>
        <dbReference type="ARBA" id="ARBA00022989"/>
    </source>
</evidence>
<keyword evidence="4" id="KW-1003">Cell membrane</keyword>
<dbReference type="CDD" id="cd12822">
    <property type="entry name" value="TmCorA-like"/>
    <property type="match status" value="1"/>
</dbReference>
<evidence type="ECO:0000256" key="7">
    <source>
        <dbReference type="ARBA" id="ARBA00023136"/>
    </source>
</evidence>
<dbReference type="Gene3D" id="1.20.58.340">
    <property type="entry name" value="Magnesium transport protein CorA, transmembrane region"/>
    <property type="match status" value="2"/>
</dbReference>
<dbReference type="SUPFAM" id="SSF143865">
    <property type="entry name" value="CorA soluble domain-like"/>
    <property type="match status" value="1"/>
</dbReference>
<keyword evidence="10" id="KW-1185">Reference proteome</keyword>
<dbReference type="Gene3D" id="3.30.460.20">
    <property type="entry name" value="CorA soluble domain-like"/>
    <property type="match status" value="1"/>
</dbReference>
<evidence type="ECO:0000313" key="10">
    <source>
        <dbReference type="Proteomes" id="UP001612915"/>
    </source>
</evidence>
<feature type="transmembrane region" description="Helical" evidence="8">
    <location>
        <begin position="310"/>
        <end position="331"/>
    </location>
</feature>
<evidence type="ECO:0000256" key="8">
    <source>
        <dbReference type="SAM" id="Phobius"/>
    </source>
</evidence>
<name>A0ABW8APH9_9ACTN</name>
<dbReference type="SUPFAM" id="SSF144083">
    <property type="entry name" value="Magnesium transport protein CorA, transmembrane region"/>
    <property type="match status" value="1"/>
</dbReference>
<evidence type="ECO:0000256" key="3">
    <source>
        <dbReference type="ARBA" id="ARBA00022448"/>
    </source>
</evidence>
<protein>
    <submittedName>
        <fullName evidence="9">Magnesium transporter CorA family protein</fullName>
    </submittedName>
</protein>
<feature type="transmembrane region" description="Helical" evidence="8">
    <location>
        <begin position="281"/>
        <end position="304"/>
    </location>
</feature>
<proteinExistence type="inferred from homology"/>
<keyword evidence="7 8" id="KW-0472">Membrane</keyword>
<keyword evidence="5 8" id="KW-0812">Transmembrane</keyword>
<dbReference type="InterPro" id="IPR002523">
    <property type="entry name" value="MgTranspt_CorA/ZnTranspt_ZntB"/>
</dbReference>
<organism evidence="9 10">
    <name type="scientific">Spongisporangium articulatum</name>
    <dbReference type="NCBI Taxonomy" id="3362603"/>
    <lineage>
        <taxon>Bacteria</taxon>
        <taxon>Bacillati</taxon>
        <taxon>Actinomycetota</taxon>
        <taxon>Actinomycetes</taxon>
        <taxon>Kineosporiales</taxon>
        <taxon>Kineosporiaceae</taxon>
        <taxon>Spongisporangium</taxon>
    </lineage>
</organism>
<evidence type="ECO:0000256" key="2">
    <source>
        <dbReference type="ARBA" id="ARBA00009765"/>
    </source>
</evidence>
<keyword evidence="6 8" id="KW-1133">Transmembrane helix</keyword>
<evidence type="ECO:0000256" key="4">
    <source>
        <dbReference type="ARBA" id="ARBA00022475"/>
    </source>
</evidence>
<dbReference type="PANTHER" id="PTHR46494">
    <property type="entry name" value="CORA FAMILY METAL ION TRANSPORTER (EUROFUNG)"/>
    <property type="match status" value="1"/>
</dbReference>
<comment type="caution">
    <text evidence="9">The sequence shown here is derived from an EMBL/GenBank/DDBJ whole genome shotgun (WGS) entry which is preliminary data.</text>
</comment>
<comment type="similarity">
    <text evidence="2">Belongs to the CorA metal ion transporter (MIT) (TC 1.A.35) family.</text>
</comment>
<comment type="subcellular location">
    <subcellularLocation>
        <location evidence="1">Cell membrane</location>
        <topology evidence="1">Multi-pass membrane protein</topology>
    </subcellularLocation>
</comment>
<dbReference type="EMBL" id="JBITLV010000003">
    <property type="protein sequence ID" value="MFI7587526.1"/>
    <property type="molecule type" value="Genomic_DNA"/>
</dbReference>
<dbReference type="PANTHER" id="PTHR46494:SF1">
    <property type="entry name" value="CORA FAMILY METAL ION TRANSPORTER (EUROFUNG)"/>
    <property type="match status" value="1"/>
</dbReference>
<dbReference type="InterPro" id="IPR045863">
    <property type="entry name" value="CorA_TM1_TM2"/>
</dbReference>
<accession>A0ABW8APH9</accession>
<dbReference type="RefSeq" id="WP_398279383.1">
    <property type="nucleotide sequence ID" value="NZ_JBITLV010000003.1"/>
</dbReference>
<dbReference type="InterPro" id="IPR045861">
    <property type="entry name" value="CorA_cytoplasmic_dom"/>
</dbReference>
<dbReference type="Pfam" id="PF01544">
    <property type="entry name" value="CorA"/>
    <property type="match status" value="1"/>
</dbReference>
<sequence length="337" mass="37492">MEIRVIDGESARSAPESDLAGWLAAAGDVEGDPGRAAGLLWVDVPCDDPEGERVLREVFEFDPRAVRDCLRRNPTPKFHIYDGRHVFMVLHVPYPGAQGHVHSIELDLFIGPGYLVTVHGPLNPKVDPGVAQIEVDAVARRLSDGRWLPSSIDQLVHAVVTGLNRQMNAQLAQLRYETWELERQVTSGALGDPEAFLEEMFSVRLGLQAIRTMAALNHTVYARMSRLRVLGDEARFTVKDSLDQFERVMASADIQTEYLQGVIEFYQTRINTKMTVAAERLAVIAAVTLPVTALSSIMGMNVIVNDSTHWGELIVLLAVMLTMSAVLLVWARRQGWW</sequence>
<evidence type="ECO:0000256" key="5">
    <source>
        <dbReference type="ARBA" id="ARBA00022692"/>
    </source>
</evidence>
<dbReference type="Proteomes" id="UP001612915">
    <property type="component" value="Unassembled WGS sequence"/>
</dbReference>
<gene>
    <name evidence="9" type="ORF">ACIB24_10680</name>
</gene>
<reference evidence="9 10" key="1">
    <citation type="submission" date="2024-10" db="EMBL/GenBank/DDBJ databases">
        <title>The Natural Products Discovery Center: Release of the First 8490 Sequenced Strains for Exploring Actinobacteria Biosynthetic Diversity.</title>
        <authorList>
            <person name="Kalkreuter E."/>
            <person name="Kautsar S.A."/>
            <person name="Yang D."/>
            <person name="Bader C.D."/>
            <person name="Teijaro C.N."/>
            <person name="Fluegel L."/>
            <person name="Davis C.M."/>
            <person name="Simpson J.R."/>
            <person name="Lauterbach L."/>
            <person name="Steele A.D."/>
            <person name="Gui C."/>
            <person name="Meng S."/>
            <person name="Li G."/>
            <person name="Viehrig K."/>
            <person name="Ye F."/>
            <person name="Su P."/>
            <person name="Kiefer A.F."/>
            <person name="Nichols A."/>
            <person name="Cepeda A.J."/>
            <person name="Yan W."/>
            <person name="Fan B."/>
            <person name="Jiang Y."/>
            <person name="Adhikari A."/>
            <person name="Zheng C.-J."/>
            <person name="Schuster L."/>
            <person name="Cowan T.M."/>
            <person name="Smanski M.J."/>
            <person name="Chevrette M.G."/>
            <person name="De Carvalho L.P.S."/>
            <person name="Shen B."/>
        </authorList>
    </citation>
    <scope>NUCLEOTIDE SEQUENCE [LARGE SCALE GENOMIC DNA]</scope>
    <source>
        <strain evidence="9 10">NPDC049639</strain>
    </source>
</reference>
<evidence type="ECO:0000256" key="1">
    <source>
        <dbReference type="ARBA" id="ARBA00004651"/>
    </source>
</evidence>